<keyword evidence="5" id="KW-1185">Reference proteome</keyword>
<name>A0A7W8IIU4_9BACT</name>
<dbReference type="EMBL" id="JACHDY010000002">
    <property type="protein sequence ID" value="MBB5317256.1"/>
    <property type="molecule type" value="Genomic_DNA"/>
</dbReference>
<proteinExistence type="predicted"/>
<keyword evidence="2" id="KW-0325">Glycoprotein</keyword>
<reference evidence="4" key="1">
    <citation type="submission" date="2020-08" db="EMBL/GenBank/DDBJ databases">
        <title>Genomic Encyclopedia of Type Strains, Phase IV (KMG-V): Genome sequencing to study the core and pangenomes of soil and plant-associated prokaryotes.</title>
        <authorList>
            <person name="Whitman W."/>
        </authorList>
    </citation>
    <scope>NUCLEOTIDE SEQUENCE [LARGE SCALE GENOMIC DNA]</scope>
    <source>
        <strain evidence="4">M8UP27</strain>
    </source>
</reference>
<dbReference type="Gene3D" id="2.120.10.30">
    <property type="entry name" value="TolB, C-terminal domain"/>
    <property type="match status" value="1"/>
</dbReference>
<dbReference type="Proteomes" id="UP000568106">
    <property type="component" value="Unassembled WGS sequence"/>
</dbReference>
<sequence length="633" mass="62129">MRVVPAVVLCVPLTSLLFLLTGCSSSPSAATPPPTPTPGNSLTVSGSVHHGQMPISGAHVYLFAANTTGYGQSSVSLLDASLTGASDSIGAYVTTAADGSFSMDSGYSCVANSQVYLYALGGNTGPGVNSASGLMAELGNCHNSGNFNSSAPVIWVNEVSTVAAAYAMAGFAADATHVSSSGTLLARTGIANAFANAANLAAISSGAALATTPAGNGTVPQSTINTLADILGACIGSIGPSSKACSTLLINAPSSGSNGTLPTDTATAAINIAHNPASNVATLYALAAATPLFSPTLTTQPNDFTVGLNFTGSGLSESQRIVIDGSGNAWVINTSSVTEFSSSGSALSGANGFTAGGINNPQGIAIDNNGNAWIANTFGGNVVKLSSSGSVLSGVNGYIGIGGVGNPESIAIDSSGNAWIANFFTTVSELSNSGTAISPVNGFTGGGLNYLRTIAISGPGSVWIVSQASNTVTELSNSGAVLSGPNGYTGGGISEPWEMALDNSGNAWIANGTGNSITKLSSSGSFLSGPTGFTGGGLYSPTGIAIDGAGNAWIANFFGSSVVELSNSGSILSGSKGYTGGGVNPDAIAIDCSGNVWTTNGDSVTEIIGAATPVVTPLVANLMAPYSAPASKP</sequence>
<dbReference type="AlphaFoldDB" id="A0A7W8IIU4"/>
<comment type="caution">
    <text evidence="4">The sequence shown here is derived from an EMBL/GenBank/DDBJ whole genome shotgun (WGS) entry which is preliminary data.</text>
</comment>
<protein>
    <submittedName>
        <fullName evidence="4">Sugar lactone lactonase YvrE</fullName>
    </submittedName>
</protein>
<dbReference type="Gene3D" id="2.40.10.500">
    <property type="match status" value="2"/>
</dbReference>
<feature type="signal peptide" evidence="3">
    <location>
        <begin position="1"/>
        <end position="29"/>
    </location>
</feature>
<dbReference type="SUPFAM" id="SSF101898">
    <property type="entry name" value="NHL repeat"/>
    <property type="match status" value="1"/>
</dbReference>
<evidence type="ECO:0000313" key="4">
    <source>
        <dbReference type="EMBL" id="MBB5317256.1"/>
    </source>
</evidence>
<accession>A0A7W8IIU4</accession>
<dbReference type="PANTHER" id="PTHR10680">
    <property type="entry name" value="PEPTIDYL-GLYCINE ALPHA-AMIDATING MONOOXYGENASE"/>
    <property type="match status" value="1"/>
</dbReference>
<dbReference type="InterPro" id="IPR011042">
    <property type="entry name" value="6-blade_b-propeller_TolB-like"/>
</dbReference>
<evidence type="ECO:0000313" key="5">
    <source>
        <dbReference type="Proteomes" id="UP000568106"/>
    </source>
</evidence>
<evidence type="ECO:0000256" key="2">
    <source>
        <dbReference type="ARBA" id="ARBA00023180"/>
    </source>
</evidence>
<evidence type="ECO:0000256" key="1">
    <source>
        <dbReference type="ARBA" id="ARBA00022729"/>
    </source>
</evidence>
<organism evidence="4 5">
    <name type="scientific">Tunturiibacter empetritectus</name>
    <dbReference type="NCBI Taxonomy" id="3069691"/>
    <lineage>
        <taxon>Bacteria</taxon>
        <taxon>Pseudomonadati</taxon>
        <taxon>Acidobacteriota</taxon>
        <taxon>Terriglobia</taxon>
        <taxon>Terriglobales</taxon>
        <taxon>Acidobacteriaceae</taxon>
        <taxon>Tunturiibacter</taxon>
    </lineage>
</organism>
<feature type="chain" id="PRO_5031423325" evidence="3">
    <location>
        <begin position="30"/>
        <end position="633"/>
    </location>
</feature>
<evidence type="ECO:0000256" key="3">
    <source>
        <dbReference type="SAM" id="SignalP"/>
    </source>
</evidence>
<keyword evidence="1 3" id="KW-0732">Signal</keyword>
<dbReference type="PANTHER" id="PTHR10680:SF14">
    <property type="entry name" value="PEPTIDYL-GLYCINE ALPHA-AMIDATING MONOOXYGENASE"/>
    <property type="match status" value="1"/>
</dbReference>
<gene>
    <name evidence="4" type="ORF">HDF09_001925</name>
</gene>
<dbReference type="PROSITE" id="PS51257">
    <property type="entry name" value="PROKAR_LIPOPROTEIN"/>
    <property type="match status" value="1"/>
</dbReference>